<evidence type="ECO:0000313" key="2">
    <source>
        <dbReference type="EMBL" id="GMI18160.1"/>
    </source>
</evidence>
<organism evidence="2 3">
    <name type="scientific">Triparma laevis f. longispina</name>
    <dbReference type="NCBI Taxonomy" id="1714387"/>
    <lineage>
        <taxon>Eukaryota</taxon>
        <taxon>Sar</taxon>
        <taxon>Stramenopiles</taxon>
        <taxon>Ochrophyta</taxon>
        <taxon>Bolidophyceae</taxon>
        <taxon>Parmales</taxon>
        <taxon>Triparmaceae</taxon>
        <taxon>Triparma</taxon>
    </lineage>
</organism>
<gene>
    <name evidence="2" type="ORF">TrLO_g10812</name>
</gene>
<protein>
    <recommendedName>
        <fullName evidence="4">Helicase-associated domain-containing protein</fullName>
    </recommendedName>
</protein>
<evidence type="ECO:0008006" key="4">
    <source>
        <dbReference type="Google" id="ProtNLM"/>
    </source>
</evidence>
<name>A0A9W7FUD4_9STRA</name>
<evidence type="ECO:0000256" key="1">
    <source>
        <dbReference type="SAM" id="SignalP"/>
    </source>
</evidence>
<dbReference type="EMBL" id="BRXW01000322">
    <property type="protein sequence ID" value="GMI18160.1"/>
    <property type="molecule type" value="Genomic_DNA"/>
</dbReference>
<evidence type="ECO:0000313" key="3">
    <source>
        <dbReference type="Proteomes" id="UP001165122"/>
    </source>
</evidence>
<feature type="chain" id="PRO_5040721936" description="Helicase-associated domain-containing protein" evidence="1">
    <location>
        <begin position="19"/>
        <end position="398"/>
    </location>
</feature>
<dbReference type="AlphaFoldDB" id="A0A9W7FUD4"/>
<comment type="caution">
    <text evidence="2">The sequence shown here is derived from an EMBL/GenBank/DDBJ whole genome shotgun (WGS) entry which is preliminary data.</text>
</comment>
<reference evidence="3" key="1">
    <citation type="journal article" date="2023" name="Commun. Biol.">
        <title>Genome analysis of Parmales, the sister group of diatoms, reveals the evolutionary specialization of diatoms from phago-mixotrophs to photoautotrophs.</title>
        <authorList>
            <person name="Ban H."/>
            <person name="Sato S."/>
            <person name="Yoshikawa S."/>
            <person name="Yamada K."/>
            <person name="Nakamura Y."/>
            <person name="Ichinomiya M."/>
            <person name="Sato N."/>
            <person name="Blanc-Mathieu R."/>
            <person name="Endo H."/>
            <person name="Kuwata A."/>
            <person name="Ogata H."/>
        </authorList>
    </citation>
    <scope>NUCLEOTIDE SEQUENCE [LARGE SCALE GENOMIC DNA]</scope>
    <source>
        <strain evidence="3">NIES 3700</strain>
    </source>
</reference>
<proteinExistence type="predicted"/>
<sequence>MVLFYTIFTFVLIDRSTSFSTSNPQPQRAPLPSLAPNPLSASEDVILIEQDLLSEQIHAYTSNAYTSSSSVKNRGPRNCLSFDEALQQLRTYHSTHNHLVIPRSSPLAKLCYDYTWWQDFIKDRPERVTQLNEIDFIWGRLQSDWNILIEALCSFKSLHSHIDVPSSFVVPHSPPFPISTWSLPLGRMVSNIRLRNFHINKGESRVMQLDGLGFVWHRDRSEQKFQMTMYAAREYKVRVNREGRALKVPQRFVVPENGKDEWPLELAGFRLGEKLSAIRQKGLYVKNHPKRRQQLEELGFQWAGNSSLNWLEVVHAAAIYSSQHDRVLNPPDNFVCEGDAFPDYLHGLPLGLRLKDVRLRGRYLQGEETAARRREQLDALGFVWTKKKGRRKNITIKP</sequence>
<dbReference type="PANTHER" id="PTHR37066">
    <property type="entry name" value="HELICASE-ASSOCIATED"/>
    <property type="match status" value="1"/>
</dbReference>
<feature type="signal peptide" evidence="1">
    <location>
        <begin position="1"/>
        <end position="18"/>
    </location>
</feature>
<dbReference type="PANTHER" id="PTHR37066:SF1">
    <property type="entry name" value="LNS2_PITP DOMAIN-CONTAINING PROTEIN"/>
    <property type="match status" value="1"/>
</dbReference>
<keyword evidence="3" id="KW-1185">Reference proteome</keyword>
<dbReference type="Proteomes" id="UP001165122">
    <property type="component" value="Unassembled WGS sequence"/>
</dbReference>
<dbReference type="OrthoDB" id="70932at2759"/>
<accession>A0A9W7FUD4</accession>
<keyword evidence="1" id="KW-0732">Signal</keyword>